<dbReference type="GO" id="GO:0016301">
    <property type="term" value="F:kinase activity"/>
    <property type="evidence" value="ECO:0007669"/>
    <property type="project" value="UniProtKB-KW"/>
</dbReference>
<keyword evidence="7" id="KW-0418">Kinase</keyword>
<dbReference type="InterPro" id="IPR006612">
    <property type="entry name" value="THAP_Znf"/>
</dbReference>
<dbReference type="Proteomes" id="UP000075809">
    <property type="component" value="Unassembled WGS sequence"/>
</dbReference>
<proteinExistence type="predicted"/>
<dbReference type="PANTHER" id="PTHR46600">
    <property type="entry name" value="THAP DOMAIN-CONTAINING"/>
    <property type="match status" value="1"/>
</dbReference>
<evidence type="ECO:0000256" key="4">
    <source>
        <dbReference type="ARBA" id="ARBA00023125"/>
    </source>
</evidence>
<sequence length="93" mass="11288">MLAQKSNGWCVVKECNKNNVEKRHLFRFPKEHDRCLQWIRACDRLDLEAMGAEYAHCNYRVCHLHFEEKWYNISKTRAHLHPDAIPTKFFERK</sequence>
<keyword evidence="4 5" id="KW-0238">DNA-binding</keyword>
<dbReference type="SUPFAM" id="SSF57716">
    <property type="entry name" value="Glucocorticoid receptor-like (DNA-binding domain)"/>
    <property type="match status" value="1"/>
</dbReference>
<name>A0A151XHJ5_9HYME</name>
<evidence type="ECO:0000313" key="7">
    <source>
        <dbReference type="EMBL" id="KYQ59876.1"/>
    </source>
</evidence>
<evidence type="ECO:0000256" key="1">
    <source>
        <dbReference type="ARBA" id="ARBA00022723"/>
    </source>
</evidence>
<evidence type="ECO:0000259" key="6">
    <source>
        <dbReference type="PROSITE" id="PS50950"/>
    </source>
</evidence>
<dbReference type="SMART" id="SM00980">
    <property type="entry name" value="THAP"/>
    <property type="match status" value="1"/>
</dbReference>
<dbReference type="GO" id="GO:0008270">
    <property type="term" value="F:zinc ion binding"/>
    <property type="evidence" value="ECO:0007669"/>
    <property type="project" value="UniProtKB-KW"/>
</dbReference>
<dbReference type="Gene3D" id="6.20.210.20">
    <property type="entry name" value="THAP domain"/>
    <property type="match status" value="1"/>
</dbReference>
<dbReference type="InterPro" id="IPR026516">
    <property type="entry name" value="THAP1/10"/>
</dbReference>
<dbReference type="InterPro" id="IPR038441">
    <property type="entry name" value="THAP_Znf_sf"/>
</dbReference>
<keyword evidence="8" id="KW-1185">Reference proteome</keyword>
<feature type="domain" description="THAP-type" evidence="6">
    <location>
        <begin position="4"/>
        <end position="89"/>
    </location>
</feature>
<dbReference type="PANTHER" id="PTHR46600:SF11">
    <property type="entry name" value="THAP DOMAIN-CONTAINING PROTEIN 10"/>
    <property type="match status" value="1"/>
</dbReference>
<evidence type="ECO:0000256" key="2">
    <source>
        <dbReference type="ARBA" id="ARBA00022771"/>
    </source>
</evidence>
<gene>
    <name evidence="7" type="ORF">ALC60_01071</name>
</gene>
<accession>A0A151XHJ5</accession>
<keyword evidence="7" id="KW-0808">Transferase</keyword>
<dbReference type="SMART" id="SM00692">
    <property type="entry name" value="DM3"/>
    <property type="match status" value="1"/>
</dbReference>
<dbReference type="AlphaFoldDB" id="A0A151XHJ5"/>
<reference evidence="7 8" key="1">
    <citation type="submission" date="2015-09" db="EMBL/GenBank/DDBJ databases">
        <title>Trachymyrmex zeteki WGS genome.</title>
        <authorList>
            <person name="Nygaard S."/>
            <person name="Hu H."/>
            <person name="Boomsma J."/>
            <person name="Zhang G."/>
        </authorList>
    </citation>
    <scope>NUCLEOTIDE SEQUENCE [LARGE SCALE GENOMIC DNA]</scope>
    <source>
        <strain evidence="7">Tzet28-1</strain>
        <tissue evidence="7">Whole body</tissue>
    </source>
</reference>
<evidence type="ECO:0000256" key="5">
    <source>
        <dbReference type="PROSITE-ProRule" id="PRU00309"/>
    </source>
</evidence>
<dbReference type="EMBL" id="KQ982123">
    <property type="protein sequence ID" value="KYQ59876.1"/>
    <property type="molecule type" value="Genomic_DNA"/>
</dbReference>
<evidence type="ECO:0000313" key="8">
    <source>
        <dbReference type="Proteomes" id="UP000075809"/>
    </source>
</evidence>
<keyword evidence="1" id="KW-0479">Metal-binding</keyword>
<dbReference type="STRING" id="64791.A0A151XHJ5"/>
<dbReference type="GO" id="GO:0043565">
    <property type="term" value="F:sequence-specific DNA binding"/>
    <property type="evidence" value="ECO:0007669"/>
    <property type="project" value="InterPro"/>
</dbReference>
<evidence type="ECO:0000256" key="3">
    <source>
        <dbReference type="ARBA" id="ARBA00022833"/>
    </source>
</evidence>
<dbReference type="PROSITE" id="PS50950">
    <property type="entry name" value="ZF_THAP"/>
    <property type="match status" value="1"/>
</dbReference>
<dbReference type="Pfam" id="PF05485">
    <property type="entry name" value="THAP"/>
    <property type="match status" value="1"/>
</dbReference>
<protein>
    <submittedName>
        <fullName evidence="7">52 kDa repressor of the inhibitor of the protein kinase</fullName>
    </submittedName>
</protein>
<organism evidence="7 8">
    <name type="scientific">Mycetomoellerius zeteki</name>
    <dbReference type="NCBI Taxonomy" id="64791"/>
    <lineage>
        <taxon>Eukaryota</taxon>
        <taxon>Metazoa</taxon>
        <taxon>Ecdysozoa</taxon>
        <taxon>Arthropoda</taxon>
        <taxon>Hexapoda</taxon>
        <taxon>Insecta</taxon>
        <taxon>Pterygota</taxon>
        <taxon>Neoptera</taxon>
        <taxon>Endopterygota</taxon>
        <taxon>Hymenoptera</taxon>
        <taxon>Apocrita</taxon>
        <taxon>Aculeata</taxon>
        <taxon>Formicoidea</taxon>
        <taxon>Formicidae</taxon>
        <taxon>Myrmicinae</taxon>
        <taxon>Mycetomoellerius</taxon>
    </lineage>
</organism>
<keyword evidence="3" id="KW-0862">Zinc</keyword>
<keyword evidence="2 5" id="KW-0863">Zinc-finger</keyword>